<dbReference type="VEuPathDB" id="FungiDB:I7I53_02981"/>
<reference evidence="3" key="2">
    <citation type="submission" date="2021-01" db="EMBL/GenBank/DDBJ databases">
        <title>Chromosome-level genome assembly of a human fungal pathogen reveals clustering of transcriptionally co-regulated genes.</title>
        <authorList>
            <person name="Voorhies M."/>
            <person name="Cohen S."/>
            <person name="Shea T.P."/>
            <person name="Petrus S."/>
            <person name="Munoz J.F."/>
            <person name="Poplawski S."/>
            <person name="Goldman W.E."/>
            <person name="Michael T."/>
            <person name="Cuomo C.A."/>
            <person name="Sil A."/>
            <person name="Beyhan S."/>
        </authorList>
    </citation>
    <scope>NUCLEOTIDE SEQUENCE</scope>
    <source>
        <strain evidence="3">H88</strain>
    </source>
</reference>
<dbReference type="EMBL" id="DS990638">
    <property type="protein sequence ID" value="EGC44392.1"/>
    <property type="molecule type" value="Genomic_DNA"/>
</dbReference>
<sequence length="133" mass="14844">MAAQALKVNPQGNQYKKESTKLAAGSLSDPWVDGYGDRIETKKPGATSTEQTARQTDPPPQRRIAIREQGQCNQFDTQREVKGLTSRQLHNPRAGRERDPANANDWKWPESTATTGLPCSNGRAQTDRERRRG</sequence>
<protein>
    <submittedName>
        <fullName evidence="2">Predicted protein</fullName>
    </submittedName>
</protein>
<dbReference type="HOGENOM" id="CLU_1906124_0_0_1"/>
<dbReference type="Proteomes" id="UP000663419">
    <property type="component" value="Chromosome 4"/>
</dbReference>
<dbReference type="EMBL" id="CP069105">
    <property type="protein sequence ID" value="QSS55171.1"/>
    <property type="molecule type" value="Genomic_DNA"/>
</dbReference>
<organism evidence="4">
    <name type="scientific">Ajellomyces capsulatus (strain H88)</name>
    <name type="common">Darling's disease fungus</name>
    <name type="synonym">Histoplasma capsulatum</name>
    <dbReference type="NCBI Taxonomy" id="544711"/>
    <lineage>
        <taxon>Eukaryota</taxon>
        <taxon>Fungi</taxon>
        <taxon>Dikarya</taxon>
        <taxon>Ascomycota</taxon>
        <taxon>Pezizomycotina</taxon>
        <taxon>Eurotiomycetes</taxon>
        <taxon>Eurotiomycetidae</taxon>
        <taxon>Onygenales</taxon>
        <taxon>Ajellomycetaceae</taxon>
        <taxon>Histoplasma</taxon>
    </lineage>
</organism>
<evidence type="ECO:0000256" key="1">
    <source>
        <dbReference type="SAM" id="MobiDB-lite"/>
    </source>
</evidence>
<proteinExistence type="predicted"/>
<name>F0UGZ3_AJEC8</name>
<dbReference type="AlphaFoldDB" id="F0UGZ3"/>
<evidence type="ECO:0000313" key="4">
    <source>
        <dbReference type="Proteomes" id="UP000008142"/>
    </source>
</evidence>
<feature type="compositionally biased region" description="Polar residues" evidence="1">
    <location>
        <begin position="46"/>
        <end position="55"/>
    </location>
</feature>
<feature type="compositionally biased region" description="Polar residues" evidence="1">
    <location>
        <begin position="111"/>
        <end position="124"/>
    </location>
</feature>
<feature type="region of interest" description="Disordered" evidence="1">
    <location>
        <begin position="1"/>
        <end position="133"/>
    </location>
</feature>
<reference evidence="4" key="1">
    <citation type="submission" date="2008-07" db="EMBL/GenBank/DDBJ databases">
        <title>Annotation of Ajellomyces capsulatus strain H88.</title>
        <authorList>
            <person name="Champion M."/>
            <person name="Cuomo C."/>
            <person name="Ma L.-J."/>
            <person name="Henn M.R."/>
            <person name="Sil A."/>
            <person name="Goldman B."/>
            <person name="Young S.K."/>
            <person name="Kodira C.D."/>
            <person name="Zeng Q."/>
            <person name="Koehrsen M."/>
            <person name="Alvarado L."/>
            <person name="Berlin A."/>
            <person name="Borenstein D."/>
            <person name="Chen Z."/>
            <person name="Engels R."/>
            <person name="Freedman E."/>
            <person name="Gellesch M."/>
            <person name="Goldberg J."/>
            <person name="Griggs A."/>
            <person name="Gujja S."/>
            <person name="Heiman D."/>
            <person name="Hepburn T."/>
            <person name="Howarth C."/>
            <person name="Jen D."/>
            <person name="Larson L."/>
            <person name="Lewis B."/>
            <person name="Mehta T."/>
            <person name="Park D."/>
            <person name="Pearson M."/>
            <person name="Roberts A."/>
            <person name="Saif S."/>
            <person name="Shea T."/>
            <person name="Shenoy N."/>
            <person name="Sisk P."/>
            <person name="Stolte C."/>
            <person name="Sykes S."/>
            <person name="Walk T."/>
            <person name="White J."/>
            <person name="Yandava C."/>
            <person name="Klein B."/>
            <person name="McEwen J.G."/>
            <person name="Puccia R."/>
            <person name="Goldman G.H."/>
            <person name="Felipe M.S."/>
            <person name="Nino-Vega G."/>
            <person name="San-Blas G."/>
            <person name="Taylor J."/>
            <person name="Mendoza L."/>
            <person name="Galagan J."/>
            <person name="Nusbaum C."/>
            <person name="Birren B."/>
        </authorList>
    </citation>
    <scope>NUCLEOTIDE SEQUENCE [LARGE SCALE GENOMIC DNA]</scope>
    <source>
        <strain evidence="4">H88</strain>
    </source>
</reference>
<dbReference type="Proteomes" id="UP000008142">
    <property type="component" value="Unassembled WGS sequence"/>
</dbReference>
<accession>F0UGZ3</accession>
<evidence type="ECO:0000313" key="3">
    <source>
        <dbReference type="EMBL" id="QSS55171.1"/>
    </source>
</evidence>
<gene>
    <name evidence="2" type="ORF">HCEG_03607</name>
    <name evidence="3" type="ORF">I7I53_02981</name>
</gene>
<evidence type="ECO:0000313" key="2">
    <source>
        <dbReference type="EMBL" id="EGC44392.1"/>
    </source>
</evidence>